<dbReference type="SUPFAM" id="SSF52833">
    <property type="entry name" value="Thioredoxin-like"/>
    <property type="match status" value="1"/>
</dbReference>
<name>A0ABR2ZYL4_9AGAR</name>
<dbReference type="InterPro" id="IPR036249">
    <property type="entry name" value="Thioredoxin-like_sf"/>
</dbReference>
<proteinExistence type="inferred from homology"/>
<dbReference type="Gene3D" id="3.40.30.10">
    <property type="entry name" value="Glutaredoxin"/>
    <property type="match status" value="1"/>
</dbReference>
<dbReference type="Proteomes" id="UP001437256">
    <property type="component" value="Unassembled WGS sequence"/>
</dbReference>
<comment type="caution">
    <text evidence="4">The sequence shown here is derived from an EMBL/GenBank/DDBJ whole genome shotgun (WGS) entry which is preliminary data.</text>
</comment>
<accession>A0ABR2ZYL4</accession>
<feature type="domain" description="GST N-terminal" evidence="3">
    <location>
        <begin position="1"/>
        <end position="87"/>
    </location>
</feature>
<protein>
    <recommendedName>
        <fullName evidence="3">GST N-terminal domain-containing protein</fullName>
    </recommendedName>
</protein>
<feature type="region of interest" description="Disordered" evidence="2">
    <location>
        <begin position="42"/>
        <end position="64"/>
    </location>
</feature>
<dbReference type="Pfam" id="PF13409">
    <property type="entry name" value="GST_N_2"/>
    <property type="match status" value="1"/>
</dbReference>
<evidence type="ECO:0000259" key="3">
    <source>
        <dbReference type="PROSITE" id="PS50404"/>
    </source>
</evidence>
<dbReference type="EMBL" id="JBBXMP010000048">
    <property type="protein sequence ID" value="KAL0065397.1"/>
    <property type="molecule type" value="Genomic_DNA"/>
</dbReference>
<dbReference type="PROSITE" id="PS50404">
    <property type="entry name" value="GST_NTER"/>
    <property type="match status" value="1"/>
</dbReference>
<dbReference type="SUPFAM" id="SSF47616">
    <property type="entry name" value="GST C-terminal domain-like"/>
    <property type="match status" value="1"/>
</dbReference>
<dbReference type="Gene3D" id="1.20.1050.10">
    <property type="match status" value="1"/>
</dbReference>
<dbReference type="PANTHER" id="PTHR44051:SF9">
    <property type="entry name" value="GLUTATHIONE S-TRANSFERASE 1"/>
    <property type="match status" value="1"/>
</dbReference>
<dbReference type="InterPro" id="IPR036282">
    <property type="entry name" value="Glutathione-S-Trfase_C_sf"/>
</dbReference>
<keyword evidence="5" id="KW-1185">Reference proteome</keyword>
<evidence type="ECO:0000256" key="1">
    <source>
        <dbReference type="ARBA" id="ARBA00007409"/>
    </source>
</evidence>
<comment type="similarity">
    <text evidence="1">Belongs to the GST superfamily.</text>
</comment>
<dbReference type="PANTHER" id="PTHR44051">
    <property type="entry name" value="GLUTATHIONE S-TRANSFERASE-RELATED"/>
    <property type="match status" value="1"/>
</dbReference>
<evidence type="ECO:0000256" key="2">
    <source>
        <dbReference type="SAM" id="MobiDB-lite"/>
    </source>
</evidence>
<reference evidence="4 5" key="1">
    <citation type="submission" date="2024-05" db="EMBL/GenBank/DDBJ databases">
        <title>A draft genome resource for the thread blight pathogen Marasmius tenuissimus strain MS-2.</title>
        <authorList>
            <person name="Yulfo-Soto G.E."/>
            <person name="Baruah I.K."/>
            <person name="Amoako-Attah I."/>
            <person name="Bukari Y."/>
            <person name="Meinhardt L.W."/>
            <person name="Bailey B.A."/>
            <person name="Cohen S.P."/>
        </authorList>
    </citation>
    <scope>NUCLEOTIDE SEQUENCE [LARGE SCALE GENOMIC DNA]</scope>
    <source>
        <strain evidence="4 5">MS-2</strain>
    </source>
</reference>
<sequence length="227" mass="25317">MLTLHYLNDSRAQRILWLCEELSIPYVLKAYQRDTTFRRAPPELASAGTLGKSPSIEDSGEDGSKKVVLGESGAIVQYLITMYAKDTEMYVESGSDGWSEDLFYTHLAEGSLQPLLMMPLFTEVYKLGADGQDMKSIREKYINPNLFKFGKLITDRLLAVGPGKYLAGRSSPTAADFMMSYTLEAFIARAPQEAISDEIRSYVKTIHERPAYKRALVKGGPFSMIGC</sequence>
<gene>
    <name evidence="4" type="ORF">AAF712_007605</name>
</gene>
<dbReference type="CDD" id="cd03046">
    <property type="entry name" value="GST_N_GTT1_like"/>
    <property type="match status" value="1"/>
</dbReference>
<evidence type="ECO:0000313" key="4">
    <source>
        <dbReference type="EMBL" id="KAL0065397.1"/>
    </source>
</evidence>
<organism evidence="4 5">
    <name type="scientific">Marasmius tenuissimus</name>
    <dbReference type="NCBI Taxonomy" id="585030"/>
    <lineage>
        <taxon>Eukaryota</taxon>
        <taxon>Fungi</taxon>
        <taxon>Dikarya</taxon>
        <taxon>Basidiomycota</taxon>
        <taxon>Agaricomycotina</taxon>
        <taxon>Agaricomycetes</taxon>
        <taxon>Agaricomycetidae</taxon>
        <taxon>Agaricales</taxon>
        <taxon>Marasmiineae</taxon>
        <taxon>Marasmiaceae</taxon>
        <taxon>Marasmius</taxon>
    </lineage>
</organism>
<evidence type="ECO:0000313" key="5">
    <source>
        <dbReference type="Proteomes" id="UP001437256"/>
    </source>
</evidence>
<dbReference type="InterPro" id="IPR004045">
    <property type="entry name" value="Glutathione_S-Trfase_N"/>
</dbReference>